<dbReference type="EMBL" id="JBJQND010000005">
    <property type="protein sequence ID" value="KAL3876737.1"/>
    <property type="molecule type" value="Genomic_DNA"/>
</dbReference>
<evidence type="ECO:0000313" key="3">
    <source>
        <dbReference type="Proteomes" id="UP001634394"/>
    </source>
</evidence>
<name>A0ABD3WRY3_SINWO</name>
<evidence type="ECO:0000313" key="2">
    <source>
        <dbReference type="EMBL" id="KAL3876737.1"/>
    </source>
</evidence>
<keyword evidence="3" id="KW-1185">Reference proteome</keyword>
<dbReference type="Proteomes" id="UP001634394">
    <property type="component" value="Unassembled WGS sequence"/>
</dbReference>
<accession>A0ABD3WRY3</accession>
<gene>
    <name evidence="2" type="ORF">ACJMK2_034536</name>
</gene>
<comment type="caution">
    <text evidence="2">The sequence shown here is derived from an EMBL/GenBank/DDBJ whole genome shotgun (WGS) entry which is preliminary data.</text>
</comment>
<reference evidence="2 3" key="1">
    <citation type="submission" date="2024-11" db="EMBL/GenBank/DDBJ databases">
        <title>Chromosome-level genome assembly of the freshwater bivalve Anodonta woodiana.</title>
        <authorList>
            <person name="Chen X."/>
        </authorList>
    </citation>
    <scope>NUCLEOTIDE SEQUENCE [LARGE SCALE GENOMIC DNA]</scope>
    <source>
        <strain evidence="2">MN2024</strain>
        <tissue evidence="2">Gills</tissue>
    </source>
</reference>
<sequence length="68" mass="8574">MIEEMLVKQDDEFYSYSLHRVKMEFNNLRNSKDVLKEMIKEEQGEKEDEEDRRRTRTYNEKIEEEKRR</sequence>
<organism evidence="2 3">
    <name type="scientific">Sinanodonta woodiana</name>
    <name type="common">Chinese pond mussel</name>
    <name type="synonym">Anodonta woodiana</name>
    <dbReference type="NCBI Taxonomy" id="1069815"/>
    <lineage>
        <taxon>Eukaryota</taxon>
        <taxon>Metazoa</taxon>
        <taxon>Spiralia</taxon>
        <taxon>Lophotrochozoa</taxon>
        <taxon>Mollusca</taxon>
        <taxon>Bivalvia</taxon>
        <taxon>Autobranchia</taxon>
        <taxon>Heteroconchia</taxon>
        <taxon>Palaeoheterodonta</taxon>
        <taxon>Unionida</taxon>
        <taxon>Unionoidea</taxon>
        <taxon>Unionidae</taxon>
        <taxon>Unioninae</taxon>
        <taxon>Sinanodonta</taxon>
    </lineage>
</organism>
<dbReference type="AlphaFoldDB" id="A0ABD3WRY3"/>
<feature type="compositionally biased region" description="Basic and acidic residues" evidence="1">
    <location>
        <begin position="51"/>
        <end position="68"/>
    </location>
</feature>
<feature type="region of interest" description="Disordered" evidence="1">
    <location>
        <begin position="39"/>
        <end position="68"/>
    </location>
</feature>
<protein>
    <submittedName>
        <fullName evidence="2">Uncharacterized protein</fullName>
    </submittedName>
</protein>
<proteinExistence type="predicted"/>
<evidence type="ECO:0000256" key="1">
    <source>
        <dbReference type="SAM" id="MobiDB-lite"/>
    </source>
</evidence>